<evidence type="ECO:0000313" key="3">
    <source>
        <dbReference type="Proteomes" id="UP001320159"/>
    </source>
</evidence>
<keyword evidence="1" id="KW-0472">Membrane</keyword>
<keyword evidence="1" id="KW-1133">Transmembrane helix</keyword>
<keyword evidence="3" id="KW-1185">Reference proteome</keyword>
<proteinExistence type="predicted"/>
<name>A0AAP2RDK0_9EURY</name>
<feature type="transmembrane region" description="Helical" evidence="1">
    <location>
        <begin position="6"/>
        <end position="29"/>
    </location>
</feature>
<accession>A0AAP2RDK0</accession>
<reference evidence="2 3" key="1">
    <citation type="submission" date="2017-11" db="EMBL/GenBank/DDBJ databases">
        <title>Isolation and Characterization of Family Methanocellaceae Species from Potential Methane Hydrate Area Offshore Southwestern Taiwan.</title>
        <authorList>
            <person name="Zhang W.-L."/>
            <person name="Chen W.-C."/>
            <person name="Lai M.-C."/>
            <person name="Chen S.-C."/>
        </authorList>
    </citation>
    <scope>NUCLEOTIDE SEQUENCE [LARGE SCALE GENOMIC DNA]</scope>
    <source>
        <strain evidence="2 3">CWC-04</strain>
    </source>
</reference>
<sequence>MGRTAGAFTIFSTVLVTMMIMAIPSAALFDMKSDMPLKGLSLNNTNNTGLEWMGSLKKLNAGTIAFMDPGDNGSSIFSKRPKKMSDLFESFTFMKGNGSNYADPKENINRTLTGRSLTYYNIAGQPMTYVIKPEDIVSIEKTKRDGDDAWKVRVGTGLSWDITMDAAGTKILETKQLFYT</sequence>
<evidence type="ECO:0000313" key="2">
    <source>
        <dbReference type="EMBL" id="MCD1295343.1"/>
    </source>
</evidence>
<dbReference type="AlphaFoldDB" id="A0AAP2RDK0"/>
<protein>
    <submittedName>
        <fullName evidence="2">Uncharacterized protein</fullName>
    </submittedName>
</protein>
<keyword evidence="1" id="KW-0812">Transmembrane</keyword>
<organism evidence="2 3">
    <name type="scientific">Methanooceanicella nereidis</name>
    <dbReference type="NCBI Taxonomy" id="2052831"/>
    <lineage>
        <taxon>Archaea</taxon>
        <taxon>Methanobacteriati</taxon>
        <taxon>Methanobacteriota</taxon>
        <taxon>Stenosarchaea group</taxon>
        <taxon>Methanomicrobia</taxon>
        <taxon>Methanocellales</taxon>
        <taxon>Methanocellaceae</taxon>
        <taxon>Methanooceanicella</taxon>
    </lineage>
</organism>
<dbReference type="Proteomes" id="UP001320159">
    <property type="component" value="Unassembled WGS sequence"/>
</dbReference>
<comment type="caution">
    <text evidence="2">The sequence shown here is derived from an EMBL/GenBank/DDBJ whole genome shotgun (WGS) entry which is preliminary data.</text>
</comment>
<evidence type="ECO:0000256" key="1">
    <source>
        <dbReference type="SAM" id="Phobius"/>
    </source>
</evidence>
<dbReference type="RefSeq" id="WP_230742197.1">
    <property type="nucleotide sequence ID" value="NZ_PGCK01000008.1"/>
</dbReference>
<dbReference type="EMBL" id="PGCK01000008">
    <property type="protein sequence ID" value="MCD1295343.1"/>
    <property type="molecule type" value="Genomic_DNA"/>
</dbReference>
<gene>
    <name evidence="2" type="ORF">CUJ83_10060</name>
</gene>